<keyword evidence="7 13" id="KW-1133">Transmembrane helix</keyword>
<evidence type="ECO:0000256" key="9">
    <source>
        <dbReference type="ARBA" id="ARBA00023133"/>
    </source>
</evidence>
<evidence type="ECO:0000256" key="1">
    <source>
        <dbReference type="ARBA" id="ARBA00004225"/>
    </source>
</evidence>
<dbReference type="Proteomes" id="UP000765509">
    <property type="component" value="Unassembled WGS sequence"/>
</dbReference>
<dbReference type="AlphaFoldDB" id="A0A9Q3JJI3"/>
<feature type="region of interest" description="Disordered" evidence="12">
    <location>
        <begin position="34"/>
        <end position="59"/>
    </location>
</feature>
<evidence type="ECO:0000256" key="12">
    <source>
        <dbReference type="SAM" id="MobiDB-lite"/>
    </source>
</evidence>
<sequence length="425" mass="47512">MNKINKSLSILKFQLFDLNLIHFDRHLSSSSNHLSRLSSTKSQSQSQPQSQNQSKLDHHHQNIIQSSFNHFNNLNNLNNLNNHVTHWKPISSNLSFQRRISLYKSLSKARLSSLIVLTTMSSYALSPLSISLSPSSLSTLLATATGTFLLSASANTLNQIFEAPLDAQMSRTRTRPLARRLISVPHASLFATCSGLTGLGILATAVNPLTAILGATNLFLYAFIYTPLKRISIINTWLGSIVGALPALMGTTAAGAPLDNPASWLTTLLLYFWQFPHFNSLAHTTRRDYARAGYQMMANLQPALNARVSLRYALAMVPLSTWLMPFYGLTTPMFSIISFIPNLALIIPAVQFWLATPSGPYSQILLNNRFCHQIGLKEFINRFESKNQQEKHAKQLFWISLIHLPTLLILMMAFRTKKSDSILDE</sequence>
<evidence type="ECO:0000256" key="6">
    <source>
        <dbReference type="ARBA" id="ARBA00022946"/>
    </source>
</evidence>
<feature type="transmembrane region" description="Helical" evidence="13">
    <location>
        <begin position="181"/>
        <end position="203"/>
    </location>
</feature>
<evidence type="ECO:0000256" key="7">
    <source>
        <dbReference type="ARBA" id="ARBA00022989"/>
    </source>
</evidence>
<dbReference type="GO" id="GO:0031966">
    <property type="term" value="C:mitochondrial membrane"/>
    <property type="evidence" value="ECO:0007669"/>
    <property type="project" value="UniProtKB-SubCell"/>
</dbReference>
<feature type="transmembrane region" description="Helical" evidence="13">
    <location>
        <begin position="209"/>
        <end position="225"/>
    </location>
</feature>
<dbReference type="PANTHER" id="PTHR43448">
    <property type="entry name" value="PROTOHEME IX FARNESYLTRANSFERASE, MITOCHONDRIAL"/>
    <property type="match status" value="1"/>
</dbReference>
<keyword evidence="10 13" id="KW-0472">Membrane</keyword>
<dbReference type="FunFam" id="1.10.357.140:FF:000004">
    <property type="entry name" value="Protoheme IX farnesyltransferase, mitochondrial"/>
    <property type="match status" value="1"/>
</dbReference>
<feature type="transmembrane region" description="Helical" evidence="13">
    <location>
        <begin position="237"/>
        <end position="256"/>
    </location>
</feature>
<keyword evidence="5 13" id="KW-0812">Transmembrane</keyword>
<dbReference type="InterPro" id="IPR044878">
    <property type="entry name" value="UbiA_sf"/>
</dbReference>
<accession>A0A9Q3JJI3</accession>
<dbReference type="NCBIfam" id="TIGR01473">
    <property type="entry name" value="cyoE_ctaB"/>
    <property type="match status" value="1"/>
</dbReference>
<evidence type="ECO:0000313" key="15">
    <source>
        <dbReference type="Proteomes" id="UP000765509"/>
    </source>
</evidence>
<feature type="transmembrane region" description="Helical" evidence="13">
    <location>
        <begin position="333"/>
        <end position="354"/>
    </location>
</feature>
<evidence type="ECO:0000256" key="8">
    <source>
        <dbReference type="ARBA" id="ARBA00023128"/>
    </source>
</evidence>
<dbReference type="OrthoDB" id="5211at2759"/>
<dbReference type="InterPro" id="IPR006369">
    <property type="entry name" value="Protohaem_IX_farnesylTrfase"/>
</dbReference>
<dbReference type="PANTHER" id="PTHR43448:SF2">
    <property type="entry name" value="PROTOHEME IX FARNESYLTRANSFERASE, MITOCHONDRIAL"/>
    <property type="match status" value="1"/>
</dbReference>
<evidence type="ECO:0000256" key="11">
    <source>
        <dbReference type="ARBA" id="ARBA00030253"/>
    </source>
</evidence>
<dbReference type="GO" id="GO:0006784">
    <property type="term" value="P:heme A biosynthetic process"/>
    <property type="evidence" value="ECO:0007669"/>
    <property type="project" value="TreeGrafter"/>
</dbReference>
<feature type="transmembrane region" description="Helical" evidence="13">
    <location>
        <begin position="310"/>
        <end position="327"/>
    </location>
</feature>
<comment type="subcellular location">
    <subcellularLocation>
        <location evidence="1">Mitochondrion membrane</location>
        <topology evidence="1">Multi-pass membrane protein</topology>
    </subcellularLocation>
</comment>
<name>A0A9Q3JJI3_9BASI</name>
<dbReference type="PROSITE" id="PS00943">
    <property type="entry name" value="UBIA"/>
    <property type="match status" value="1"/>
</dbReference>
<reference evidence="14" key="1">
    <citation type="submission" date="2021-03" db="EMBL/GenBank/DDBJ databases">
        <title>Draft genome sequence of rust myrtle Austropuccinia psidii MF-1, a brazilian biotype.</title>
        <authorList>
            <person name="Quecine M.C."/>
            <person name="Pachon D.M.R."/>
            <person name="Bonatelli M.L."/>
            <person name="Correr F.H."/>
            <person name="Franceschini L.M."/>
            <person name="Leite T.F."/>
            <person name="Margarido G.R.A."/>
            <person name="Almeida C.A."/>
            <person name="Ferrarezi J.A."/>
            <person name="Labate C.A."/>
        </authorList>
    </citation>
    <scope>NUCLEOTIDE SEQUENCE</scope>
    <source>
        <strain evidence="14">MF-1</strain>
    </source>
</reference>
<keyword evidence="4" id="KW-0808">Transferase</keyword>
<evidence type="ECO:0000256" key="13">
    <source>
        <dbReference type="SAM" id="Phobius"/>
    </source>
</evidence>
<dbReference type="Pfam" id="PF01040">
    <property type="entry name" value="UbiA"/>
    <property type="match status" value="1"/>
</dbReference>
<dbReference type="CDD" id="cd13957">
    <property type="entry name" value="PT_UbiA_Cox10"/>
    <property type="match status" value="1"/>
</dbReference>
<keyword evidence="6" id="KW-0809">Transit peptide</keyword>
<evidence type="ECO:0000256" key="10">
    <source>
        <dbReference type="ARBA" id="ARBA00023136"/>
    </source>
</evidence>
<dbReference type="InterPro" id="IPR030470">
    <property type="entry name" value="UbiA_prenylTrfase_CS"/>
</dbReference>
<evidence type="ECO:0000256" key="3">
    <source>
        <dbReference type="ARBA" id="ARBA00016335"/>
    </source>
</evidence>
<keyword evidence="8" id="KW-0496">Mitochondrion</keyword>
<evidence type="ECO:0000313" key="14">
    <source>
        <dbReference type="EMBL" id="MBW0563141.1"/>
    </source>
</evidence>
<feature type="transmembrane region" description="Helical" evidence="13">
    <location>
        <begin position="396"/>
        <end position="414"/>
    </location>
</feature>
<gene>
    <name evidence="14" type="ORF">O181_102856</name>
</gene>
<dbReference type="EMBL" id="AVOT02073790">
    <property type="protein sequence ID" value="MBW0563141.1"/>
    <property type="molecule type" value="Genomic_DNA"/>
</dbReference>
<proteinExistence type="inferred from homology"/>
<organism evidence="14 15">
    <name type="scientific">Austropuccinia psidii MF-1</name>
    <dbReference type="NCBI Taxonomy" id="1389203"/>
    <lineage>
        <taxon>Eukaryota</taxon>
        <taxon>Fungi</taxon>
        <taxon>Dikarya</taxon>
        <taxon>Basidiomycota</taxon>
        <taxon>Pucciniomycotina</taxon>
        <taxon>Pucciniomycetes</taxon>
        <taxon>Pucciniales</taxon>
        <taxon>Sphaerophragmiaceae</taxon>
        <taxon>Austropuccinia</taxon>
    </lineage>
</organism>
<protein>
    <recommendedName>
        <fullName evidence="3">Protoheme IX farnesyltransferase, mitochondrial</fullName>
    </recommendedName>
    <alternativeName>
        <fullName evidence="11">Heme O synthase</fullName>
    </alternativeName>
</protein>
<comment type="caution">
    <text evidence="14">The sequence shown here is derived from an EMBL/GenBank/DDBJ whole genome shotgun (WGS) entry which is preliminary data.</text>
</comment>
<keyword evidence="9" id="KW-0350">Heme biosynthesis</keyword>
<feature type="transmembrane region" description="Helical" evidence="13">
    <location>
        <begin position="262"/>
        <end position="282"/>
    </location>
</feature>
<dbReference type="InterPro" id="IPR000537">
    <property type="entry name" value="UbiA_prenyltransferase"/>
</dbReference>
<dbReference type="Gene3D" id="1.10.357.140">
    <property type="entry name" value="UbiA prenyltransferase"/>
    <property type="match status" value="1"/>
</dbReference>
<feature type="compositionally biased region" description="Low complexity" evidence="12">
    <location>
        <begin position="34"/>
        <end position="54"/>
    </location>
</feature>
<keyword evidence="15" id="KW-1185">Reference proteome</keyword>
<evidence type="ECO:0000256" key="5">
    <source>
        <dbReference type="ARBA" id="ARBA00022692"/>
    </source>
</evidence>
<dbReference type="GO" id="GO:0008495">
    <property type="term" value="F:protoheme IX farnesyltransferase activity"/>
    <property type="evidence" value="ECO:0007669"/>
    <property type="project" value="InterPro"/>
</dbReference>
<comment type="similarity">
    <text evidence="2">Belongs to the UbiA prenyltransferase family.</text>
</comment>
<evidence type="ECO:0000256" key="4">
    <source>
        <dbReference type="ARBA" id="ARBA00022679"/>
    </source>
</evidence>
<evidence type="ECO:0000256" key="2">
    <source>
        <dbReference type="ARBA" id="ARBA00005985"/>
    </source>
</evidence>